<dbReference type="AlphaFoldDB" id="A0A6A5TGJ0"/>
<feature type="transmembrane region" description="Helical" evidence="11">
    <location>
        <begin position="291"/>
        <end position="311"/>
    </location>
</feature>
<dbReference type="InterPro" id="IPR000425">
    <property type="entry name" value="MIP"/>
</dbReference>
<accession>A0A6A5TGJ0</accession>
<evidence type="ECO:0000256" key="4">
    <source>
        <dbReference type="ARBA" id="ARBA00022692"/>
    </source>
</evidence>
<organism evidence="12 13">
    <name type="scientific">Byssothecium circinans</name>
    <dbReference type="NCBI Taxonomy" id="147558"/>
    <lineage>
        <taxon>Eukaryota</taxon>
        <taxon>Fungi</taxon>
        <taxon>Dikarya</taxon>
        <taxon>Ascomycota</taxon>
        <taxon>Pezizomycotina</taxon>
        <taxon>Dothideomycetes</taxon>
        <taxon>Pleosporomycetidae</taxon>
        <taxon>Pleosporales</taxon>
        <taxon>Massarineae</taxon>
        <taxon>Massarinaceae</taxon>
        <taxon>Byssothecium</taxon>
    </lineage>
</organism>
<sequence length="355" mass="39023">MDTNLEVKTHDWVADDGSLRLELASNSASSHLQRTRSTLGLHPVAPLDQEHDHDERQKLLWSRVRIALREPFAEFFGTMILVLFGDGSVAQVVLSGNKSGSYQSIAWCWGIGVMLGVYVAGDSGGYLNPAVLFCNCFFRQLPWRRFPIYFIAEVLGAFIGSGIVYANYYAAIDSFEGGPGIRTVPPAPKATAGIFCTYPQPFLSNGTQLISEFVASAILMFVIFALTDRSNNGGVKSSKLVPLCLLFLVYGIGAAFGWQTGYAINLARDFGPRLMSYAVGYGPQVWSAGGYYFWVPMVAPFCGCAFGGLLYDVFIYTGRSPVNTPWLGLKHVFSPSYALKARRERHRKAKDEGIV</sequence>
<evidence type="ECO:0000313" key="13">
    <source>
        <dbReference type="Proteomes" id="UP000800035"/>
    </source>
</evidence>
<keyword evidence="4 10" id="KW-0812">Transmembrane</keyword>
<evidence type="ECO:0000256" key="3">
    <source>
        <dbReference type="ARBA" id="ARBA00022448"/>
    </source>
</evidence>
<dbReference type="InterPro" id="IPR023271">
    <property type="entry name" value="Aquaporin-like"/>
</dbReference>
<dbReference type="EMBL" id="ML977021">
    <property type="protein sequence ID" value="KAF1950879.1"/>
    <property type="molecule type" value="Genomic_DNA"/>
</dbReference>
<evidence type="ECO:0000256" key="10">
    <source>
        <dbReference type="RuleBase" id="RU000477"/>
    </source>
</evidence>
<comment type="subcellular location">
    <subcellularLocation>
        <location evidence="1">Membrane</location>
        <topology evidence="1">Multi-pass membrane protein</topology>
    </subcellularLocation>
</comment>
<feature type="transmembrane region" description="Helical" evidence="11">
    <location>
        <begin position="72"/>
        <end position="94"/>
    </location>
</feature>
<dbReference type="OrthoDB" id="3222at2759"/>
<dbReference type="GO" id="GO:0015250">
    <property type="term" value="F:water channel activity"/>
    <property type="evidence" value="ECO:0007669"/>
    <property type="project" value="TreeGrafter"/>
</dbReference>
<gene>
    <name evidence="12" type="ORF">CC80DRAFT_528631</name>
</gene>
<keyword evidence="6 11" id="KW-1133">Transmembrane helix</keyword>
<dbReference type="FunFam" id="1.20.1080.10:FF:000027">
    <property type="entry name" value="MIP aquaporin"/>
    <property type="match status" value="1"/>
</dbReference>
<evidence type="ECO:0000256" key="11">
    <source>
        <dbReference type="SAM" id="Phobius"/>
    </source>
</evidence>
<proteinExistence type="inferred from homology"/>
<dbReference type="PRINTS" id="PR00783">
    <property type="entry name" value="MINTRINSICP"/>
</dbReference>
<keyword evidence="5" id="KW-0677">Repeat</keyword>
<dbReference type="Pfam" id="PF00230">
    <property type="entry name" value="MIP"/>
    <property type="match status" value="1"/>
</dbReference>
<reference evidence="12" key="1">
    <citation type="journal article" date="2020" name="Stud. Mycol.">
        <title>101 Dothideomycetes genomes: a test case for predicting lifestyles and emergence of pathogens.</title>
        <authorList>
            <person name="Haridas S."/>
            <person name="Albert R."/>
            <person name="Binder M."/>
            <person name="Bloem J."/>
            <person name="Labutti K."/>
            <person name="Salamov A."/>
            <person name="Andreopoulos B."/>
            <person name="Baker S."/>
            <person name="Barry K."/>
            <person name="Bills G."/>
            <person name="Bluhm B."/>
            <person name="Cannon C."/>
            <person name="Castanera R."/>
            <person name="Culley D."/>
            <person name="Daum C."/>
            <person name="Ezra D."/>
            <person name="Gonzalez J."/>
            <person name="Henrissat B."/>
            <person name="Kuo A."/>
            <person name="Liang C."/>
            <person name="Lipzen A."/>
            <person name="Lutzoni F."/>
            <person name="Magnuson J."/>
            <person name="Mondo S."/>
            <person name="Nolan M."/>
            <person name="Ohm R."/>
            <person name="Pangilinan J."/>
            <person name="Park H.-J."/>
            <person name="Ramirez L."/>
            <person name="Alfaro M."/>
            <person name="Sun H."/>
            <person name="Tritt A."/>
            <person name="Yoshinaga Y."/>
            <person name="Zwiers L.-H."/>
            <person name="Turgeon B."/>
            <person name="Goodwin S."/>
            <person name="Spatafora J."/>
            <person name="Crous P."/>
            <person name="Grigoriev I."/>
        </authorList>
    </citation>
    <scope>NUCLEOTIDE SEQUENCE</scope>
    <source>
        <strain evidence="12">CBS 675.92</strain>
    </source>
</reference>
<evidence type="ECO:0000256" key="7">
    <source>
        <dbReference type="ARBA" id="ARBA00023136"/>
    </source>
</evidence>
<dbReference type="GO" id="GO:0005886">
    <property type="term" value="C:plasma membrane"/>
    <property type="evidence" value="ECO:0007669"/>
    <property type="project" value="TreeGrafter"/>
</dbReference>
<dbReference type="NCBIfam" id="TIGR00861">
    <property type="entry name" value="MIP"/>
    <property type="match status" value="1"/>
</dbReference>
<dbReference type="InterPro" id="IPR050363">
    <property type="entry name" value="MIP/Aquaporin"/>
</dbReference>
<dbReference type="Proteomes" id="UP000800035">
    <property type="component" value="Unassembled WGS sequence"/>
</dbReference>
<comment type="similarity">
    <text evidence="2 10">Belongs to the MIP/aquaporin (TC 1.A.8) family.</text>
</comment>
<evidence type="ECO:0000256" key="2">
    <source>
        <dbReference type="ARBA" id="ARBA00006175"/>
    </source>
</evidence>
<comment type="catalytic activity">
    <reaction evidence="9">
        <text>glycerol(in) = glycerol(out)</text>
        <dbReference type="Rhea" id="RHEA:29675"/>
        <dbReference type="ChEBI" id="CHEBI:17754"/>
    </reaction>
</comment>
<dbReference type="Gene3D" id="1.20.1080.10">
    <property type="entry name" value="Glycerol uptake facilitator protein"/>
    <property type="match status" value="1"/>
</dbReference>
<feature type="transmembrane region" description="Helical" evidence="11">
    <location>
        <begin position="240"/>
        <end position="258"/>
    </location>
</feature>
<evidence type="ECO:0000256" key="6">
    <source>
        <dbReference type="ARBA" id="ARBA00022989"/>
    </source>
</evidence>
<evidence type="ECO:0000256" key="8">
    <source>
        <dbReference type="ARBA" id="ARBA00034651"/>
    </source>
</evidence>
<evidence type="ECO:0000256" key="1">
    <source>
        <dbReference type="ARBA" id="ARBA00004141"/>
    </source>
</evidence>
<evidence type="ECO:0000313" key="12">
    <source>
        <dbReference type="EMBL" id="KAF1950879.1"/>
    </source>
</evidence>
<keyword evidence="7 11" id="KW-0472">Membrane</keyword>
<evidence type="ECO:0000256" key="5">
    <source>
        <dbReference type="ARBA" id="ARBA00022737"/>
    </source>
</evidence>
<feature type="transmembrane region" description="Helical" evidence="11">
    <location>
        <begin position="148"/>
        <end position="170"/>
    </location>
</feature>
<comment type="catalytic activity">
    <reaction evidence="8">
        <text>H2O(in) = H2O(out)</text>
        <dbReference type="Rhea" id="RHEA:29667"/>
        <dbReference type="ChEBI" id="CHEBI:15377"/>
    </reaction>
</comment>
<name>A0A6A5TGJ0_9PLEO</name>
<keyword evidence="3 10" id="KW-0813">Transport</keyword>
<dbReference type="PANTHER" id="PTHR43829">
    <property type="entry name" value="AQUAPORIN OR AQUAGLYCEROPORIN RELATED"/>
    <property type="match status" value="1"/>
</dbReference>
<feature type="transmembrane region" description="Helical" evidence="11">
    <location>
        <begin position="100"/>
        <end position="120"/>
    </location>
</feature>
<evidence type="ECO:0000256" key="9">
    <source>
        <dbReference type="ARBA" id="ARBA00049405"/>
    </source>
</evidence>
<dbReference type="CDD" id="cd00333">
    <property type="entry name" value="MIP"/>
    <property type="match status" value="1"/>
</dbReference>
<protein>
    <submittedName>
        <fullName evidence="12">Aquaporin</fullName>
    </submittedName>
</protein>
<dbReference type="SUPFAM" id="SSF81338">
    <property type="entry name" value="Aquaporin-like"/>
    <property type="match status" value="1"/>
</dbReference>
<dbReference type="PANTHER" id="PTHR43829:SF9">
    <property type="entry name" value="AQUAPORIN-9"/>
    <property type="match status" value="1"/>
</dbReference>
<dbReference type="GO" id="GO:0015254">
    <property type="term" value="F:glycerol channel activity"/>
    <property type="evidence" value="ECO:0007669"/>
    <property type="project" value="TreeGrafter"/>
</dbReference>
<keyword evidence="13" id="KW-1185">Reference proteome</keyword>
<feature type="transmembrane region" description="Helical" evidence="11">
    <location>
        <begin position="209"/>
        <end position="228"/>
    </location>
</feature>